<evidence type="ECO:0000256" key="5">
    <source>
        <dbReference type="ARBA" id="ARBA00032644"/>
    </source>
</evidence>
<evidence type="ECO:0000256" key="4">
    <source>
        <dbReference type="ARBA" id="ARBA00022801"/>
    </source>
</evidence>
<dbReference type="SUPFAM" id="SSF55811">
    <property type="entry name" value="Nudix"/>
    <property type="match status" value="1"/>
</dbReference>
<keyword evidence="3" id="KW-0547">Nucleotide-binding</keyword>
<evidence type="ECO:0000313" key="9">
    <source>
        <dbReference type="Proteomes" id="UP000199518"/>
    </source>
</evidence>
<evidence type="ECO:0000313" key="8">
    <source>
        <dbReference type="EMBL" id="SFJ34044.1"/>
    </source>
</evidence>
<keyword evidence="9" id="KW-1185">Reference proteome</keyword>
<proteinExistence type="inferred from homology"/>
<dbReference type="InterPro" id="IPR020476">
    <property type="entry name" value="Nudix_hydrolase"/>
</dbReference>
<comment type="similarity">
    <text evidence="1 6">Belongs to the Nudix hydrolase family.</text>
</comment>
<dbReference type="PANTHER" id="PTHR21340:SF0">
    <property type="entry name" value="BIS(5'-NUCLEOSYL)-TETRAPHOSPHATASE [ASYMMETRICAL]"/>
    <property type="match status" value="1"/>
</dbReference>
<sequence>MARSQEPRSCGVIIVHGEPVKSFLLMRHHDRWDLPKGHVDPGETDVECALREMEEETGIPRDAVQLDTGFTYTQQYQVQGTRYGGKRSDKVLKTLIIFLARVDREHSISVTEHADCKWFPWKPPHKIQERTIDPLLQQLNDYLHPPKQKSK</sequence>
<dbReference type="CDD" id="cd03428">
    <property type="entry name" value="NUDIX_Ap4A_Nudt2"/>
    <property type="match status" value="1"/>
</dbReference>
<evidence type="ECO:0000256" key="1">
    <source>
        <dbReference type="ARBA" id="ARBA00005582"/>
    </source>
</evidence>
<accession>A0A1I3QIU1</accession>
<evidence type="ECO:0000256" key="3">
    <source>
        <dbReference type="ARBA" id="ARBA00022741"/>
    </source>
</evidence>
<dbReference type="InterPro" id="IPR003565">
    <property type="entry name" value="Tetra_PHTase"/>
</dbReference>
<dbReference type="PROSITE" id="PS00893">
    <property type="entry name" value="NUDIX_BOX"/>
    <property type="match status" value="1"/>
</dbReference>
<reference evidence="9" key="1">
    <citation type="submission" date="2016-10" db="EMBL/GenBank/DDBJ databases">
        <authorList>
            <person name="Varghese N."/>
            <person name="Submissions S."/>
        </authorList>
    </citation>
    <scope>NUCLEOTIDE SEQUENCE [LARGE SCALE GENOMIC DNA]</scope>
    <source>
        <strain evidence="9">DSM 26348</strain>
    </source>
</reference>
<dbReference type="EMBL" id="FOQD01000018">
    <property type="protein sequence ID" value="SFJ34044.1"/>
    <property type="molecule type" value="Genomic_DNA"/>
</dbReference>
<dbReference type="PROSITE" id="PS51462">
    <property type="entry name" value="NUDIX"/>
    <property type="match status" value="1"/>
</dbReference>
<dbReference type="PRINTS" id="PR00502">
    <property type="entry name" value="NUDIXFAMILY"/>
</dbReference>
<dbReference type="OrthoDB" id="9816289at2"/>
<dbReference type="Proteomes" id="UP000199518">
    <property type="component" value="Unassembled WGS sequence"/>
</dbReference>
<dbReference type="STRING" id="1576369.SAMN05421753_118116"/>
<evidence type="ECO:0000256" key="6">
    <source>
        <dbReference type="RuleBase" id="RU003476"/>
    </source>
</evidence>
<dbReference type="InterPro" id="IPR051325">
    <property type="entry name" value="Nudix_hydrolase_domain"/>
</dbReference>
<dbReference type="InterPro" id="IPR000086">
    <property type="entry name" value="NUDIX_hydrolase_dom"/>
</dbReference>
<evidence type="ECO:0000256" key="2">
    <source>
        <dbReference type="ARBA" id="ARBA00018911"/>
    </source>
</evidence>
<dbReference type="Gene3D" id="3.90.79.10">
    <property type="entry name" value="Nucleoside Triphosphate Pyrophosphohydrolase"/>
    <property type="match status" value="1"/>
</dbReference>
<dbReference type="InterPro" id="IPR020084">
    <property type="entry name" value="NUDIX_hydrolase_CS"/>
</dbReference>
<organism evidence="8 9">
    <name type="scientific">Planctomicrobium piriforme</name>
    <dbReference type="NCBI Taxonomy" id="1576369"/>
    <lineage>
        <taxon>Bacteria</taxon>
        <taxon>Pseudomonadati</taxon>
        <taxon>Planctomycetota</taxon>
        <taxon>Planctomycetia</taxon>
        <taxon>Planctomycetales</taxon>
        <taxon>Planctomycetaceae</taxon>
        <taxon>Planctomicrobium</taxon>
    </lineage>
</organism>
<dbReference type="GO" id="GO:0006167">
    <property type="term" value="P:AMP biosynthetic process"/>
    <property type="evidence" value="ECO:0007669"/>
    <property type="project" value="TreeGrafter"/>
</dbReference>
<name>A0A1I3QIU1_9PLAN</name>
<dbReference type="AlphaFoldDB" id="A0A1I3QIU1"/>
<keyword evidence="4 6" id="KW-0378">Hydrolase</keyword>
<feature type="domain" description="Nudix hydrolase" evidence="7">
    <location>
        <begin position="5"/>
        <end position="140"/>
    </location>
</feature>
<dbReference type="InterPro" id="IPR015797">
    <property type="entry name" value="NUDIX_hydrolase-like_dom_sf"/>
</dbReference>
<dbReference type="PANTHER" id="PTHR21340">
    <property type="entry name" value="DIADENOSINE 5,5-P1,P4-TETRAPHOSPHATE PYROPHOSPHOHYDROLASE MUTT"/>
    <property type="match status" value="1"/>
</dbReference>
<dbReference type="RefSeq" id="WP_092054974.1">
    <property type="nucleotide sequence ID" value="NZ_FOQD01000018.1"/>
</dbReference>
<dbReference type="GO" id="GO:0004081">
    <property type="term" value="F:bis(5'-nucleosyl)-tetraphosphatase (asymmetrical) activity"/>
    <property type="evidence" value="ECO:0007669"/>
    <property type="project" value="TreeGrafter"/>
</dbReference>
<dbReference type="GO" id="GO:0000166">
    <property type="term" value="F:nucleotide binding"/>
    <property type="evidence" value="ECO:0007669"/>
    <property type="project" value="UniProtKB-KW"/>
</dbReference>
<dbReference type="GO" id="GO:0006754">
    <property type="term" value="P:ATP biosynthetic process"/>
    <property type="evidence" value="ECO:0007669"/>
    <property type="project" value="TreeGrafter"/>
</dbReference>
<gene>
    <name evidence="8" type="ORF">SAMN05421753_118116</name>
</gene>
<protein>
    <recommendedName>
        <fullName evidence="2">Bis(5'-nucleosyl)-tetraphosphatase [asymmetrical]</fullName>
    </recommendedName>
    <alternativeName>
        <fullName evidence="5">Diadenosine 5',5'''-P1,P4-tetraphosphate asymmetrical hydrolase</fullName>
    </alternativeName>
</protein>
<dbReference type="Pfam" id="PF00293">
    <property type="entry name" value="NUDIX"/>
    <property type="match status" value="1"/>
</dbReference>
<evidence type="ECO:0000259" key="7">
    <source>
        <dbReference type="PROSITE" id="PS51462"/>
    </source>
</evidence>